<evidence type="ECO:0000313" key="1">
    <source>
        <dbReference type="EMBL" id="KAG6696740.1"/>
    </source>
</evidence>
<sequence>MELVWEFYSNIHAISNDGSFDVSLRNIQFRVTPCMLADLLNVPRMTNFSYPYTRTSVPSKPTIAAFLCGYEINWDGRTPLHTVEFPLSISFLVRSCSLTFTQLPIRVIFALTEPLYFMH</sequence>
<reference evidence="1" key="1">
    <citation type="submission" date="2021-01" db="EMBL/GenBank/DDBJ databases">
        <authorList>
            <person name="Lovell J.T."/>
            <person name="Bentley N."/>
            <person name="Bhattarai G."/>
            <person name="Jenkins J.W."/>
            <person name="Sreedasyam A."/>
            <person name="Alarcon Y."/>
            <person name="Bock C."/>
            <person name="Boston L."/>
            <person name="Carlson J."/>
            <person name="Cervantes K."/>
            <person name="Clermont K."/>
            <person name="Krom N."/>
            <person name="Kubenka K."/>
            <person name="Mamidi S."/>
            <person name="Mattison C."/>
            <person name="Monteros M."/>
            <person name="Pisani C."/>
            <person name="Plott C."/>
            <person name="Rajasekar S."/>
            <person name="Rhein H.S."/>
            <person name="Rohla C."/>
            <person name="Song M."/>
            <person name="Hilaire R.S."/>
            <person name="Shu S."/>
            <person name="Wells L."/>
            <person name="Wang X."/>
            <person name="Webber J."/>
            <person name="Heerema R.J."/>
            <person name="Klein P."/>
            <person name="Conner P."/>
            <person name="Grauke L."/>
            <person name="Grimwood J."/>
            <person name="Schmutz J."/>
            <person name="Randall J.J."/>
        </authorList>
    </citation>
    <scope>NUCLEOTIDE SEQUENCE</scope>
    <source>
        <tissue evidence="1">Leaf</tissue>
    </source>
</reference>
<protein>
    <submittedName>
        <fullName evidence="1">Uncharacterized protein</fullName>
    </submittedName>
</protein>
<name>A0A922J711_CARIL</name>
<evidence type="ECO:0000313" key="2">
    <source>
        <dbReference type="Proteomes" id="UP000811246"/>
    </source>
</evidence>
<dbReference type="EMBL" id="CM031833">
    <property type="protein sequence ID" value="KAG6696740.1"/>
    <property type="molecule type" value="Genomic_DNA"/>
</dbReference>
<proteinExistence type="predicted"/>
<accession>A0A922J711</accession>
<gene>
    <name evidence="1" type="ORF">I3842_09G164300</name>
</gene>
<comment type="caution">
    <text evidence="1">The sequence shown here is derived from an EMBL/GenBank/DDBJ whole genome shotgun (WGS) entry which is preliminary data.</text>
</comment>
<organism evidence="1 2">
    <name type="scientific">Carya illinoinensis</name>
    <name type="common">Pecan</name>
    <dbReference type="NCBI Taxonomy" id="32201"/>
    <lineage>
        <taxon>Eukaryota</taxon>
        <taxon>Viridiplantae</taxon>
        <taxon>Streptophyta</taxon>
        <taxon>Embryophyta</taxon>
        <taxon>Tracheophyta</taxon>
        <taxon>Spermatophyta</taxon>
        <taxon>Magnoliopsida</taxon>
        <taxon>eudicotyledons</taxon>
        <taxon>Gunneridae</taxon>
        <taxon>Pentapetalae</taxon>
        <taxon>rosids</taxon>
        <taxon>fabids</taxon>
        <taxon>Fagales</taxon>
        <taxon>Juglandaceae</taxon>
        <taxon>Carya</taxon>
    </lineage>
</organism>
<dbReference type="Proteomes" id="UP000811246">
    <property type="component" value="Chromosome 9"/>
</dbReference>
<dbReference type="AlphaFoldDB" id="A0A922J711"/>